<protein>
    <recommendedName>
        <fullName evidence="3">4-hydroxythreonine-4-phosphate dehydrogenase</fullName>
    </recommendedName>
</protein>
<accession>A0ABY9IGQ9</accession>
<sequence length="52" mass="5319">MTPIALTMGDPCGIGPEITLKACADPRRNVPVVVIGDAHVLARADSFTGTGL</sequence>
<evidence type="ECO:0008006" key="3">
    <source>
        <dbReference type="Google" id="ProtNLM"/>
    </source>
</evidence>
<keyword evidence="2" id="KW-1185">Reference proteome</keyword>
<evidence type="ECO:0000313" key="2">
    <source>
        <dbReference type="Proteomes" id="UP001235744"/>
    </source>
</evidence>
<dbReference type="Proteomes" id="UP001235744">
    <property type="component" value="Chromosome"/>
</dbReference>
<dbReference type="RefSeq" id="WP_306105629.1">
    <property type="nucleotide sequence ID" value="NZ_CP120988.1"/>
</dbReference>
<evidence type="ECO:0000313" key="1">
    <source>
        <dbReference type="EMBL" id="WLQ54407.1"/>
    </source>
</evidence>
<gene>
    <name evidence="1" type="ORF">P8A19_02640</name>
</gene>
<name>A0ABY9IGQ9_9ACTN</name>
<organism evidence="1 2">
    <name type="scientific">Streptomyces poriferorum</name>
    <dbReference type="NCBI Taxonomy" id="2798799"/>
    <lineage>
        <taxon>Bacteria</taxon>
        <taxon>Bacillati</taxon>
        <taxon>Actinomycetota</taxon>
        <taxon>Actinomycetes</taxon>
        <taxon>Kitasatosporales</taxon>
        <taxon>Streptomycetaceae</taxon>
        <taxon>Streptomyces</taxon>
    </lineage>
</organism>
<dbReference type="SUPFAM" id="SSF53659">
    <property type="entry name" value="Isocitrate/Isopropylmalate dehydrogenase-like"/>
    <property type="match status" value="1"/>
</dbReference>
<dbReference type="Gene3D" id="3.40.718.10">
    <property type="entry name" value="Isopropylmalate Dehydrogenase"/>
    <property type="match status" value="1"/>
</dbReference>
<dbReference type="EMBL" id="CP120988">
    <property type="protein sequence ID" value="WLQ54407.1"/>
    <property type="molecule type" value="Genomic_DNA"/>
</dbReference>
<proteinExistence type="predicted"/>
<reference evidence="1 2" key="1">
    <citation type="submission" date="2023-03" db="EMBL/GenBank/DDBJ databases">
        <title>Isolation and description of six Streptomyces strains from soil environments, able to metabolize different microbial glucans.</title>
        <authorList>
            <person name="Widen T."/>
            <person name="Larsbrink J."/>
        </authorList>
    </citation>
    <scope>NUCLEOTIDE SEQUENCE [LARGE SCALE GENOMIC DNA]</scope>
    <source>
        <strain evidence="1 2">Alt2</strain>
    </source>
</reference>